<evidence type="ECO:0000256" key="2">
    <source>
        <dbReference type="ARBA" id="ARBA00022448"/>
    </source>
</evidence>
<dbReference type="PANTHER" id="PTHR23284">
    <property type="entry name" value="PROLACTIN REGULATORY ELEMENT BINDING PROTEIN"/>
    <property type="match status" value="1"/>
</dbReference>
<evidence type="ECO:0000256" key="6">
    <source>
        <dbReference type="ARBA" id="ARBA00022824"/>
    </source>
</evidence>
<dbReference type="Pfam" id="PF00400">
    <property type="entry name" value="WD40"/>
    <property type="match status" value="1"/>
</dbReference>
<accession>A0A397TKF8</accession>
<keyword evidence="3" id="KW-0853">WD repeat</keyword>
<dbReference type="GO" id="GO:0003400">
    <property type="term" value="P:regulation of COPII vesicle coating"/>
    <property type="evidence" value="ECO:0007669"/>
    <property type="project" value="TreeGrafter"/>
</dbReference>
<proteinExistence type="predicted"/>
<dbReference type="Proteomes" id="UP000265703">
    <property type="component" value="Unassembled WGS sequence"/>
</dbReference>
<dbReference type="GO" id="GO:0015031">
    <property type="term" value="P:protein transport"/>
    <property type="evidence" value="ECO:0007669"/>
    <property type="project" value="UniProtKB-KW"/>
</dbReference>
<keyword evidence="4 11" id="KW-0812">Transmembrane</keyword>
<dbReference type="SUPFAM" id="SSF50978">
    <property type="entry name" value="WD40 repeat-like"/>
    <property type="match status" value="1"/>
</dbReference>
<organism evidence="12 13">
    <name type="scientific">Glomus cerebriforme</name>
    <dbReference type="NCBI Taxonomy" id="658196"/>
    <lineage>
        <taxon>Eukaryota</taxon>
        <taxon>Fungi</taxon>
        <taxon>Fungi incertae sedis</taxon>
        <taxon>Mucoromycota</taxon>
        <taxon>Glomeromycotina</taxon>
        <taxon>Glomeromycetes</taxon>
        <taxon>Glomerales</taxon>
        <taxon>Glomeraceae</taxon>
        <taxon>Glomus</taxon>
    </lineage>
</organism>
<dbReference type="GO" id="GO:0005789">
    <property type="term" value="C:endoplasmic reticulum membrane"/>
    <property type="evidence" value="ECO:0007669"/>
    <property type="project" value="UniProtKB-SubCell"/>
</dbReference>
<keyword evidence="5" id="KW-0677">Repeat</keyword>
<keyword evidence="8" id="KW-0653">Protein transport</keyword>
<dbReference type="EMBL" id="QKYT01000012">
    <property type="protein sequence ID" value="RIA98720.1"/>
    <property type="molecule type" value="Genomic_DNA"/>
</dbReference>
<dbReference type="GO" id="GO:0006888">
    <property type="term" value="P:endoplasmic reticulum to Golgi vesicle-mediated transport"/>
    <property type="evidence" value="ECO:0007669"/>
    <property type="project" value="TreeGrafter"/>
</dbReference>
<reference evidence="12 13" key="1">
    <citation type="submission" date="2018-06" db="EMBL/GenBank/DDBJ databases">
        <title>Comparative genomics reveals the genomic features of Rhizophagus irregularis, R. cerebriforme, R. diaphanum and Gigaspora rosea, and their symbiotic lifestyle signature.</title>
        <authorList>
            <person name="Morin E."/>
            <person name="San Clemente H."/>
            <person name="Chen E.C.H."/>
            <person name="De La Providencia I."/>
            <person name="Hainaut M."/>
            <person name="Kuo A."/>
            <person name="Kohler A."/>
            <person name="Murat C."/>
            <person name="Tang N."/>
            <person name="Roy S."/>
            <person name="Loubradou J."/>
            <person name="Henrissat B."/>
            <person name="Grigoriev I.V."/>
            <person name="Corradi N."/>
            <person name="Roux C."/>
            <person name="Martin F.M."/>
        </authorList>
    </citation>
    <scope>NUCLEOTIDE SEQUENCE [LARGE SCALE GENOMIC DNA]</scope>
    <source>
        <strain evidence="12 13">DAOM 227022</strain>
    </source>
</reference>
<dbReference type="Gene3D" id="2.130.10.10">
    <property type="entry name" value="YVTN repeat-like/Quinoprotein amine dehydrogenase"/>
    <property type="match status" value="1"/>
</dbReference>
<dbReference type="GO" id="GO:0005085">
    <property type="term" value="F:guanyl-nucleotide exchange factor activity"/>
    <property type="evidence" value="ECO:0007669"/>
    <property type="project" value="InterPro"/>
</dbReference>
<evidence type="ECO:0000256" key="5">
    <source>
        <dbReference type="ARBA" id="ARBA00022737"/>
    </source>
</evidence>
<dbReference type="InterPro" id="IPR001680">
    <property type="entry name" value="WD40_rpt"/>
</dbReference>
<evidence type="ECO:0000256" key="3">
    <source>
        <dbReference type="ARBA" id="ARBA00022574"/>
    </source>
</evidence>
<evidence type="ECO:0000313" key="13">
    <source>
        <dbReference type="Proteomes" id="UP000265703"/>
    </source>
</evidence>
<feature type="transmembrane region" description="Helical" evidence="11">
    <location>
        <begin position="349"/>
        <end position="368"/>
    </location>
</feature>
<dbReference type="SMART" id="SM00320">
    <property type="entry name" value="WD40"/>
    <property type="match status" value="3"/>
</dbReference>
<keyword evidence="7" id="KW-0931">ER-Golgi transport</keyword>
<sequence>MSRTLTKFSVKVDFPVYCTVFTPSGEILLGGGGGTGNTGVKNKLVLFEPKLSEKSLEKLTETILSGEEDRPTCIALHTKENIFSCNINSSEEKIKIGENNNCRIFQYSNEKIELIRTVQTITSTNEDDYQRVNAFSQNGKLLATGGTDSKLTVLKYPSLNIAFPPLNFNKQEIYDLDFDSTGNQLLVVSANTLKILSTKKGESIHTIEKPVFRKNSRCQFRACRFGKGITAGYFYTVVNMTSESRTFIVKWNAVTFERVSTKAIGKKRITAFAISDNGKLLGFGTSDHGIGICDSKSLKVLLFVSKVHGFPPTTIAFSHDSTTVVSGSADNSVHIIQLPEKFDSGGFRLFLILIGTLIAFYAIFYQFYLID</sequence>
<dbReference type="PANTHER" id="PTHR23284:SF0">
    <property type="entry name" value="PROLACTIN REGULATORY ELEMENT-BINDING PROTEIN"/>
    <property type="match status" value="1"/>
</dbReference>
<comment type="caution">
    <text evidence="12">The sequence shown here is derived from an EMBL/GenBank/DDBJ whole genome shotgun (WGS) entry which is preliminary data.</text>
</comment>
<dbReference type="STRING" id="658196.A0A397TKF8"/>
<gene>
    <name evidence="12" type="ORF">C1645_801064</name>
</gene>
<dbReference type="OrthoDB" id="2013972at2759"/>
<comment type="subcellular location">
    <subcellularLocation>
        <location evidence="1">Endoplasmic reticulum membrane</location>
        <topology evidence="1">Single-pass membrane protein</topology>
    </subcellularLocation>
</comment>
<dbReference type="InterPro" id="IPR036322">
    <property type="entry name" value="WD40_repeat_dom_sf"/>
</dbReference>
<keyword evidence="10 11" id="KW-0472">Membrane</keyword>
<evidence type="ECO:0000256" key="8">
    <source>
        <dbReference type="ARBA" id="ARBA00022927"/>
    </source>
</evidence>
<keyword evidence="6" id="KW-0256">Endoplasmic reticulum</keyword>
<dbReference type="InterPro" id="IPR015943">
    <property type="entry name" value="WD40/YVTN_repeat-like_dom_sf"/>
</dbReference>
<evidence type="ECO:0000256" key="7">
    <source>
        <dbReference type="ARBA" id="ARBA00022892"/>
    </source>
</evidence>
<evidence type="ECO:0000256" key="11">
    <source>
        <dbReference type="SAM" id="Phobius"/>
    </source>
</evidence>
<evidence type="ECO:0000256" key="10">
    <source>
        <dbReference type="ARBA" id="ARBA00023136"/>
    </source>
</evidence>
<name>A0A397TKF8_9GLOM</name>
<evidence type="ECO:0000256" key="1">
    <source>
        <dbReference type="ARBA" id="ARBA00004389"/>
    </source>
</evidence>
<evidence type="ECO:0000256" key="9">
    <source>
        <dbReference type="ARBA" id="ARBA00022989"/>
    </source>
</evidence>
<dbReference type="AlphaFoldDB" id="A0A397TKF8"/>
<keyword evidence="13" id="KW-1185">Reference proteome</keyword>
<evidence type="ECO:0000313" key="12">
    <source>
        <dbReference type="EMBL" id="RIA98720.1"/>
    </source>
</evidence>
<evidence type="ECO:0000256" key="4">
    <source>
        <dbReference type="ARBA" id="ARBA00022692"/>
    </source>
</evidence>
<dbReference type="InterPro" id="IPR045260">
    <property type="entry name" value="Sec12-like"/>
</dbReference>
<protein>
    <submittedName>
        <fullName evidence="12">WD40-repeat-containing domain protein</fullName>
    </submittedName>
</protein>
<keyword evidence="2" id="KW-0813">Transport</keyword>
<keyword evidence="9 11" id="KW-1133">Transmembrane helix</keyword>